<reference evidence="2 3" key="1">
    <citation type="submission" date="2019-01" db="EMBL/GenBank/DDBJ databases">
        <title>A draft genome assembly of the solar-powered sea slug Elysia chlorotica.</title>
        <authorList>
            <person name="Cai H."/>
            <person name="Li Q."/>
            <person name="Fang X."/>
            <person name="Li J."/>
            <person name="Curtis N.E."/>
            <person name="Altenburger A."/>
            <person name="Shibata T."/>
            <person name="Feng M."/>
            <person name="Maeda T."/>
            <person name="Schwartz J.A."/>
            <person name="Shigenobu S."/>
            <person name="Lundholm N."/>
            <person name="Nishiyama T."/>
            <person name="Yang H."/>
            <person name="Hasebe M."/>
            <person name="Li S."/>
            <person name="Pierce S.K."/>
            <person name="Wang J."/>
        </authorList>
    </citation>
    <scope>NUCLEOTIDE SEQUENCE [LARGE SCALE GENOMIC DNA]</scope>
    <source>
        <strain evidence="2">EC2010</strain>
        <tissue evidence="2">Whole organism of an adult</tissue>
    </source>
</reference>
<dbReference type="EMBL" id="RQTK01000045">
    <property type="protein sequence ID" value="RUS89904.1"/>
    <property type="molecule type" value="Genomic_DNA"/>
</dbReference>
<dbReference type="OrthoDB" id="6162988at2759"/>
<dbReference type="Proteomes" id="UP000271974">
    <property type="component" value="Unassembled WGS sequence"/>
</dbReference>
<evidence type="ECO:0000313" key="2">
    <source>
        <dbReference type="EMBL" id="RUS89904.1"/>
    </source>
</evidence>
<keyword evidence="3" id="KW-1185">Reference proteome</keyword>
<evidence type="ECO:0000256" key="1">
    <source>
        <dbReference type="SAM" id="MobiDB-lite"/>
    </source>
</evidence>
<gene>
    <name evidence="2" type="ORF">EGW08_002345</name>
</gene>
<proteinExistence type="predicted"/>
<name>A0A3S1I0N4_ELYCH</name>
<feature type="compositionally biased region" description="Acidic residues" evidence="1">
    <location>
        <begin position="184"/>
        <end position="206"/>
    </location>
</feature>
<accession>A0A3S1I0N4</accession>
<sequence length="402" mass="44681">MMQKDADNAIPFTYGKTSWRIQEVRGIFALMREEYEASKKMIITKRYRDLKRIIEMFTAEAITEKLHYLLSTESEQRHTKAKLGSQDRSKKTAILACKENSNITHRALTVLKNNLINSNEARLSQHCPQSATTGGFYVKPRSLGVPPISSTYPHSSNVTRENNGIADNLGQACSEACGNVNGDNGDDDADDADDGGGEDDGDDGGDDTFVAAKISLNGMKPISVVLSRWLGAETQNWKLRNTICSRQATETPNSPVVSRRLSLERKYRTKYSSPLASPSKPKACDALSVKSADLGDSLSTRSTVCQISNSDMSNKRIWDRLENGGCLEPKEQTRVLSLSPRTDVSSRCTDSMVDNIVLTIAYDHIIKLRDEYSKLNGKNVWCRYKKMKAMIKSCMRVLNSGQ</sequence>
<evidence type="ECO:0000313" key="3">
    <source>
        <dbReference type="Proteomes" id="UP000271974"/>
    </source>
</evidence>
<feature type="region of interest" description="Disordered" evidence="1">
    <location>
        <begin position="179"/>
        <end position="208"/>
    </location>
</feature>
<organism evidence="2 3">
    <name type="scientific">Elysia chlorotica</name>
    <name type="common">Eastern emerald elysia</name>
    <name type="synonym">Sea slug</name>
    <dbReference type="NCBI Taxonomy" id="188477"/>
    <lineage>
        <taxon>Eukaryota</taxon>
        <taxon>Metazoa</taxon>
        <taxon>Spiralia</taxon>
        <taxon>Lophotrochozoa</taxon>
        <taxon>Mollusca</taxon>
        <taxon>Gastropoda</taxon>
        <taxon>Heterobranchia</taxon>
        <taxon>Euthyneura</taxon>
        <taxon>Panpulmonata</taxon>
        <taxon>Sacoglossa</taxon>
        <taxon>Placobranchoidea</taxon>
        <taxon>Plakobranchidae</taxon>
        <taxon>Elysia</taxon>
    </lineage>
</organism>
<protein>
    <submittedName>
        <fullName evidence="2">Uncharacterized protein</fullName>
    </submittedName>
</protein>
<comment type="caution">
    <text evidence="2">The sequence shown here is derived from an EMBL/GenBank/DDBJ whole genome shotgun (WGS) entry which is preliminary data.</text>
</comment>
<dbReference type="AlphaFoldDB" id="A0A3S1I0N4"/>